<comment type="subcellular location">
    <subcellularLocation>
        <location evidence="1 12">Cell membrane</location>
        <topology evidence="1 12">Multi-pass membrane protein</topology>
    </subcellularLocation>
</comment>
<reference evidence="13" key="2">
    <citation type="submission" date="2020-10" db="EMBL/GenBank/DDBJ databases">
        <authorList>
            <person name="Scholz U."/>
            <person name="Mascher M."/>
            <person name="Fiebig A."/>
        </authorList>
    </citation>
    <scope>NUCLEOTIDE SEQUENCE [LARGE SCALE GENOMIC DNA]</scope>
    <source>
        <strain evidence="13">cv. Morex</strain>
    </source>
</reference>
<comment type="function">
    <text evidence="12">Mediates both low-affinity uptake and efflux of sugar across the membrane.</text>
</comment>
<evidence type="ECO:0000256" key="2">
    <source>
        <dbReference type="ARBA" id="ARBA00007809"/>
    </source>
</evidence>
<feature type="transmembrane region" description="Helical" evidence="12">
    <location>
        <begin position="98"/>
        <end position="119"/>
    </location>
</feature>
<proteinExistence type="inferred from homology"/>
<reference evidence="13" key="3">
    <citation type="submission" date="2022-01" db="UniProtKB">
        <authorList>
            <consortium name="EnsemblPlants"/>
        </authorList>
    </citation>
    <scope>IDENTIFICATION</scope>
    <source>
        <strain evidence="13">subsp. vulgare</strain>
    </source>
</reference>
<feature type="transmembrane region" description="Helical" evidence="12">
    <location>
        <begin position="157"/>
        <end position="176"/>
    </location>
</feature>
<evidence type="ECO:0000256" key="1">
    <source>
        <dbReference type="ARBA" id="ARBA00004651"/>
    </source>
</evidence>
<dbReference type="Proteomes" id="UP000011116">
    <property type="component" value="Chromosome 2H"/>
</dbReference>
<keyword evidence="14" id="KW-1185">Reference proteome</keyword>
<evidence type="ECO:0000256" key="12">
    <source>
        <dbReference type="RuleBase" id="RU910715"/>
    </source>
</evidence>
<evidence type="ECO:0000256" key="10">
    <source>
        <dbReference type="ARBA" id="ARBA00037238"/>
    </source>
</evidence>
<dbReference type="AlphaFoldDB" id="A0A8I6WWY9"/>
<dbReference type="EnsemblPlants" id="HORVU.MOREX.r3.2HG0107570.1">
    <property type="protein sequence ID" value="HORVU.MOREX.r3.2HG0107570.1"/>
    <property type="gene ID" value="HORVU.MOREX.r3.2HG0107570"/>
</dbReference>
<protein>
    <recommendedName>
        <fullName evidence="12">Bidirectional sugar transporter SWEET</fullName>
    </recommendedName>
</protein>
<evidence type="ECO:0000256" key="9">
    <source>
        <dbReference type="ARBA" id="ARBA00023136"/>
    </source>
</evidence>
<dbReference type="PANTHER" id="PTHR10791:SF30">
    <property type="entry name" value="SUGAR TRANSPORTER SWEET1"/>
    <property type="match status" value="1"/>
</dbReference>
<dbReference type="GO" id="GO:0051119">
    <property type="term" value="F:sugar transmembrane transporter activity"/>
    <property type="evidence" value="ECO:0007669"/>
    <property type="project" value="InterPro"/>
</dbReference>
<feature type="transmembrane region" description="Helical" evidence="12">
    <location>
        <begin position="12"/>
        <end position="34"/>
    </location>
</feature>
<evidence type="ECO:0000256" key="11">
    <source>
        <dbReference type="ARBA" id="ARBA00038715"/>
    </source>
</evidence>
<evidence type="ECO:0000256" key="4">
    <source>
        <dbReference type="ARBA" id="ARBA00022475"/>
    </source>
</evidence>
<dbReference type="InterPro" id="IPR004316">
    <property type="entry name" value="SWEET_rpt"/>
</dbReference>
<keyword evidence="9 12" id="KW-0472">Membrane</keyword>
<keyword evidence="3 12" id="KW-0813">Transport</keyword>
<evidence type="ECO:0000313" key="14">
    <source>
        <dbReference type="Proteomes" id="UP000011116"/>
    </source>
</evidence>
<keyword evidence="4" id="KW-1003">Cell membrane</keyword>
<feature type="transmembrane region" description="Helical" evidence="12">
    <location>
        <begin position="125"/>
        <end position="145"/>
    </location>
</feature>
<feature type="transmembrane region" description="Helical" evidence="12">
    <location>
        <begin position="68"/>
        <end position="91"/>
    </location>
</feature>
<reference evidence="14" key="1">
    <citation type="journal article" date="2012" name="Nature">
        <title>A physical, genetic and functional sequence assembly of the barley genome.</title>
        <authorList>
            <consortium name="The International Barley Genome Sequencing Consortium"/>
            <person name="Mayer K.F."/>
            <person name="Waugh R."/>
            <person name="Brown J.W."/>
            <person name="Schulman A."/>
            <person name="Langridge P."/>
            <person name="Platzer M."/>
            <person name="Fincher G.B."/>
            <person name="Muehlbauer G.J."/>
            <person name="Sato K."/>
            <person name="Close T.J."/>
            <person name="Wise R.P."/>
            <person name="Stein N."/>
        </authorList>
    </citation>
    <scope>NUCLEOTIDE SEQUENCE [LARGE SCALE GENOMIC DNA]</scope>
    <source>
        <strain evidence="14">cv. Morex</strain>
    </source>
</reference>
<dbReference type="InterPro" id="IPR047664">
    <property type="entry name" value="SWEET"/>
</dbReference>
<evidence type="ECO:0000313" key="13">
    <source>
        <dbReference type="EnsemblPlants" id="HORVU.MOREX.r3.2HG0107570.1"/>
    </source>
</evidence>
<name>A0A8I6WWY9_HORVV</name>
<sequence>MALPPQTLGSFAVAADVFTMLVLLASWLTAVPAIYKSREVGRRSPLPNIAAVLSCCVGLLYGCSRRDGLVIGVSVAGAVMQAGYVGVFVYFSPAWRLVLVQCAVATVTYAALICFYVFGLIDAGGLAYAAGACAWLVPTMIFYNVSNVWKDMSMECMPHVIVPVLSLVSTPLWIVYAYGGKELNNYVGLPNCLGLACALLQVGLHGYFWKRGREQTNIDERAPLLEGRSVDPAATDC</sequence>
<keyword evidence="8 12" id="KW-1133">Transmembrane helix</keyword>
<organism evidence="13 14">
    <name type="scientific">Hordeum vulgare subsp. vulgare</name>
    <name type="common">Domesticated barley</name>
    <dbReference type="NCBI Taxonomy" id="112509"/>
    <lineage>
        <taxon>Eukaryota</taxon>
        <taxon>Viridiplantae</taxon>
        <taxon>Streptophyta</taxon>
        <taxon>Embryophyta</taxon>
        <taxon>Tracheophyta</taxon>
        <taxon>Spermatophyta</taxon>
        <taxon>Magnoliopsida</taxon>
        <taxon>Liliopsida</taxon>
        <taxon>Poales</taxon>
        <taxon>Poaceae</taxon>
        <taxon>BOP clade</taxon>
        <taxon>Pooideae</taxon>
        <taxon>Triticodae</taxon>
        <taxon>Triticeae</taxon>
        <taxon>Hordeinae</taxon>
        <taxon>Hordeum</taxon>
    </lineage>
</organism>
<keyword evidence="5 12" id="KW-0762">Sugar transport</keyword>
<feature type="transmembrane region" description="Helical" evidence="12">
    <location>
        <begin position="46"/>
        <end position="62"/>
    </location>
</feature>
<dbReference type="SMR" id="A0A8I6WWY9"/>
<keyword evidence="7" id="KW-0677">Repeat</keyword>
<dbReference type="GO" id="GO:0005886">
    <property type="term" value="C:plasma membrane"/>
    <property type="evidence" value="ECO:0007669"/>
    <property type="project" value="UniProtKB-SubCell"/>
</dbReference>
<comment type="subunit">
    <text evidence="11">Forms homooligomers and/or heterooligomers.</text>
</comment>
<dbReference type="PANTHER" id="PTHR10791">
    <property type="entry name" value="RAG1-ACTIVATING PROTEIN 1"/>
    <property type="match status" value="1"/>
</dbReference>
<evidence type="ECO:0000256" key="6">
    <source>
        <dbReference type="ARBA" id="ARBA00022692"/>
    </source>
</evidence>
<dbReference type="Gramene" id="HORVU.MOREX.r3.2HG0107570.1">
    <property type="protein sequence ID" value="HORVU.MOREX.r3.2HG0107570.1"/>
    <property type="gene ID" value="HORVU.MOREX.r3.2HG0107570"/>
</dbReference>
<comment type="function">
    <text evidence="10">Mediates both low-affinity uptake and efflux of sugar across the plasma membrane.</text>
</comment>
<dbReference type="Pfam" id="PF03083">
    <property type="entry name" value="MtN3_slv"/>
    <property type="match status" value="1"/>
</dbReference>
<accession>A0A8I6WWY9</accession>
<evidence type="ECO:0000256" key="7">
    <source>
        <dbReference type="ARBA" id="ARBA00022737"/>
    </source>
</evidence>
<evidence type="ECO:0000256" key="3">
    <source>
        <dbReference type="ARBA" id="ARBA00022448"/>
    </source>
</evidence>
<evidence type="ECO:0000256" key="5">
    <source>
        <dbReference type="ARBA" id="ARBA00022597"/>
    </source>
</evidence>
<evidence type="ECO:0000256" key="8">
    <source>
        <dbReference type="ARBA" id="ARBA00022989"/>
    </source>
</evidence>
<keyword evidence="6 12" id="KW-0812">Transmembrane</keyword>
<feature type="transmembrane region" description="Helical" evidence="12">
    <location>
        <begin position="188"/>
        <end position="209"/>
    </location>
</feature>
<comment type="similarity">
    <text evidence="2 12">Belongs to the SWEET sugar transporter family.</text>
</comment>
<dbReference type="Gene3D" id="1.20.1280.290">
    <property type="match status" value="1"/>
</dbReference>